<name>A0AAD5TG05_9FUNG</name>
<dbReference type="EMBL" id="JADGJQ010000051">
    <property type="protein sequence ID" value="KAJ3175517.1"/>
    <property type="molecule type" value="Genomic_DNA"/>
</dbReference>
<keyword evidence="4" id="KW-0645">Protease</keyword>
<evidence type="ECO:0000256" key="13">
    <source>
        <dbReference type="SAM" id="MobiDB-lite"/>
    </source>
</evidence>
<dbReference type="GO" id="GO:0005634">
    <property type="term" value="C:nucleus"/>
    <property type="evidence" value="ECO:0007669"/>
    <property type="project" value="UniProtKB-SubCell"/>
</dbReference>
<dbReference type="InterPro" id="IPR018200">
    <property type="entry name" value="USP_CS"/>
</dbReference>
<feature type="compositionally biased region" description="Basic residues" evidence="13">
    <location>
        <begin position="544"/>
        <end position="555"/>
    </location>
</feature>
<dbReference type="PROSITE" id="PS50235">
    <property type="entry name" value="USP_3"/>
    <property type="match status" value="1"/>
</dbReference>
<comment type="similarity">
    <text evidence="2">Belongs to the peptidase C19 family.</text>
</comment>
<evidence type="ECO:0000256" key="5">
    <source>
        <dbReference type="ARBA" id="ARBA00022786"/>
    </source>
</evidence>
<comment type="subcellular location">
    <subcellularLocation>
        <location evidence="11 12">Nucleus</location>
    </subcellularLocation>
</comment>
<dbReference type="InterPro" id="IPR001356">
    <property type="entry name" value="HD"/>
</dbReference>
<dbReference type="PROSITE" id="PS50071">
    <property type="entry name" value="HOMEOBOX_2"/>
    <property type="match status" value="1"/>
</dbReference>
<dbReference type="CDD" id="cd00086">
    <property type="entry name" value="homeodomain"/>
    <property type="match status" value="1"/>
</dbReference>
<gene>
    <name evidence="16" type="ORF">HDU87_006180</name>
</gene>
<comment type="catalytic activity">
    <reaction evidence="1">
        <text>Thiol-dependent hydrolysis of ester, thioester, amide, peptide and isopeptide bonds formed by the C-terminal Gly of ubiquitin (a 76-residue protein attached to proteins as an intracellular targeting signal).</text>
        <dbReference type="EC" id="3.4.19.12"/>
    </reaction>
</comment>
<dbReference type="EC" id="3.4.19.12" evidence="3"/>
<feature type="compositionally biased region" description="Low complexity" evidence="13">
    <location>
        <begin position="815"/>
        <end position="827"/>
    </location>
</feature>
<dbReference type="Gene3D" id="3.90.70.10">
    <property type="entry name" value="Cysteine proteinases"/>
    <property type="match status" value="1"/>
</dbReference>
<dbReference type="GO" id="GO:0016579">
    <property type="term" value="P:protein deubiquitination"/>
    <property type="evidence" value="ECO:0007669"/>
    <property type="project" value="InterPro"/>
</dbReference>
<keyword evidence="7" id="KW-0788">Thiol protease</keyword>
<evidence type="ECO:0000256" key="11">
    <source>
        <dbReference type="PROSITE-ProRule" id="PRU00108"/>
    </source>
</evidence>
<feature type="DNA-binding region" description="Homeobox" evidence="11">
    <location>
        <begin position="64"/>
        <end position="123"/>
    </location>
</feature>
<feature type="region of interest" description="Disordered" evidence="13">
    <location>
        <begin position="1109"/>
        <end position="1204"/>
    </location>
</feature>
<feature type="compositionally biased region" description="Polar residues" evidence="13">
    <location>
        <begin position="1135"/>
        <end position="1149"/>
    </location>
</feature>
<dbReference type="PANTHER" id="PTHR24006:SF758">
    <property type="entry name" value="UBIQUITIN CARBOXYL-TERMINAL HYDROLASE 36"/>
    <property type="match status" value="1"/>
</dbReference>
<dbReference type="AlphaFoldDB" id="A0AAD5TG05"/>
<evidence type="ECO:0000313" key="17">
    <source>
        <dbReference type="Proteomes" id="UP001212152"/>
    </source>
</evidence>
<dbReference type="GO" id="GO:0000981">
    <property type="term" value="F:DNA-binding transcription factor activity, RNA polymerase II-specific"/>
    <property type="evidence" value="ECO:0007669"/>
    <property type="project" value="InterPro"/>
</dbReference>
<feature type="compositionally biased region" description="Pro residues" evidence="13">
    <location>
        <begin position="216"/>
        <end position="228"/>
    </location>
</feature>
<dbReference type="SUPFAM" id="SSF46689">
    <property type="entry name" value="Homeodomain-like"/>
    <property type="match status" value="1"/>
</dbReference>
<feature type="compositionally biased region" description="Low complexity" evidence="13">
    <location>
        <begin position="685"/>
        <end position="697"/>
    </location>
</feature>
<dbReference type="GO" id="GO:0005829">
    <property type="term" value="C:cytosol"/>
    <property type="evidence" value="ECO:0007669"/>
    <property type="project" value="TreeGrafter"/>
</dbReference>
<dbReference type="GO" id="GO:0006508">
    <property type="term" value="P:proteolysis"/>
    <property type="evidence" value="ECO:0007669"/>
    <property type="project" value="UniProtKB-KW"/>
</dbReference>
<feature type="compositionally biased region" description="Polar residues" evidence="13">
    <location>
        <begin position="173"/>
        <end position="184"/>
    </location>
</feature>
<feature type="domain" description="USP" evidence="15">
    <location>
        <begin position="746"/>
        <end position="1106"/>
    </location>
</feature>
<dbReference type="InterPro" id="IPR009057">
    <property type="entry name" value="Homeodomain-like_sf"/>
</dbReference>
<comment type="caution">
    <text evidence="16">The sequence shown here is derived from an EMBL/GenBank/DDBJ whole genome shotgun (WGS) entry which is preliminary data.</text>
</comment>
<evidence type="ECO:0000256" key="3">
    <source>
        <dbReference type="ARBA" id="ARBA00012759"/>
    </source>
</evidence>
<evidence type="ECO:0000256" key="7">
    <source>
        <dbReference type="ARBA" id="ARBA00022807"/>
    </source>
</evidence>
<feature type="region of interest" description="Disordered" evidence="13">
    <location>
        <begin position="782"/>
        <end position="827"/>
    </location>
</feature>
<evidence type="ECO:0000256" key="12">
    <source>
        <dbReference type="RuleBase" id="RU000682"/>
    </source>
</evidence>
<dbReference type="Pfam" id="PF00443">
    <property type="entry name" value="UCH"/>
    <property type="match status" value="1"/>
</dbReference>
<dbReference type="InterPro" id="IPR017970">
    <property type="entry name" value="Homeobox_CS"/>
</dbReference>
<dbReference type="SMART" id="SM00389">
    <property type="entry name" value="HOX"/>
    <property type="match status" value="1"/>
</dbReference>
<dbReference type="InterPro" id="IPR050164">
    <property type="entry name" value="Peptidase_C19"/>
</dbReference>
<evidence type="ECO:0000259" key="14">
    <source>
        <dbReference type="PROSITE" id="PS50071"/>
    </source>
</evidence>
<organism evidence="16 17">
    <name type="scientific">Geranomyces variabilis</name>
    <dbReference type="NCBI Taxonomy" id="109894"/>
    <lineage>
        <taxon>Eukaryota</taxon>
        <taxon>Fungi</taxon>
        <taxon>Fungi incertae sedis</taxon>
        <taxon>Chytridiomycota</taxon>
        <taxon>Chytridiomycota incertae sedis</taxon>
        <taxon>Chytridiomycetes</taxon>
        <taxon>Spizellomycetales</taxon>
        <taxon>Powellomycetaceae</taxon>
        <taxon>Geranomyces</taxon>
    </lineage>
</organism>
<evidence type="ECO:0000313" key="16">
    <source>
        <dbReference type="EMBL" id="KAJ3175517.1"/>
    </source>
</evidence>
<dbReference type="GO" id="GO:0004843">
    <property type="term" value="F:cysteine-type deubiquitinase activity"/>
    <property type="evidence" value="ECO:0007669"/>
    <property type="project" value="UniProtKB-EC"/>
</dbReference>
<dbReference type="InterPro" id="IPR001394">
    <property type="entry name" value="Peptidase_C19_UCH"/>
</dbReference>
<evidence type="ECO:0000256" key="6">
    <source>
        <dbReference type="ARBA" id="ARBA00022801"/>
    </source>
</evidence>
<keyword evidence="5" id="KW-0833">Ubl conjugation pathway</keyword>
<evidence type="ECO:0000256" key="4">
    <source>
        <dbReference type="ARBA" id="ARBA00022670"/>
    </source>
</evidence>
<keyword evidence="9 11" id="KW-0371">Homeobox</keyword>
<evidence type="ECO:0000256" key="10">
    <source>
        <dbReference type="ARBA" id="ARBA00023242"/>
    </source>
</evidence>
<feature type="region of interest" description="Disordered" evidence="13">
    <location>
        <begin position="127"/>
        <end position="242"/>
    </location>
</feature>
<reference evidence="16" key="1">
    <citation type="submission" date="2020-05" db="EMBL/GenBank/DDBJ databases">
        <title>Phylogenomic resolution of chytrid fungi.</title>
        <authorList>
            <person name="Stajich J.E."/>
            <person name="Amses K."/>
            <person name="Simmons R."/>
            <person name="Seto K."/>
            <person name="Myers J."/>
            <person name="Bonds A."/>
            <person name="Quandt C.A."/>
            <person name="Barry K."/>
            <person name="Liu P."/>
            <person name="Grigoriev I."/>
            <person name="Longcore J.E."/>
            <person name="James T.Y."/>
        </authorList>
    </citation>
    <scope>NUCLEOTIDE SEQUENCE</scope>
    <source>
        <strain evidence="16">JEL0379</strain>
    </source>
</reference>
<feature type="compositionally biased region" description="Basic residues" evidence="13">
    <location>
        <begin position="799"/>
        <end position="813"/>
    </location>
</feature>
<sequence length="1204" mass="130294">MYLRAASTTSSSDAPSTTASCTAHQAAVAKDIVTPPATPADFMAVHSINDSTAGSTTPLQQQCEKRSRRRTTAAQLAILEPAFARDSHPKKQRRAQLAEESGLSERSVQIWFQNKRAKVRHVGNDAPAAAEAVDRPLAMPSRKRGRPMTRRNSLKRAPASQGSPRRQQSSSPILGSTSRDSSQDPAEPLNSEPDPVQYPTPEVPAESRRGIAAAAGPPPPLSQYPPLRPQQHAGSAFVSPVSAGLPPPNRQLATAAAASPFNPFNPFYHYHPALDVICLSVDCTAIGTWHRFALSETTDLYTEVDLYQAVIRTTFVEESCQLRITSRLQHMTSLRLETRITTLGDTVASLTIEFVAPPFFELLLAETGTWAPCHDFTENAQASQCFTHTFQGPDADIRAELRTLAAKSPIIYNAMYTRCLATSSSIVERGAALAACRGNLMPAAPSVAAATTGQPASSPAATPWTLQQHPSLVVAPLQSYPPPYPSTSQPPPAQGDRERYLPMYPRHPGLAFYPDSKQKYGTSLFATMSALFLAGRVGARHQFKRRREKAARRPMPRALAVPPRRKHTLQRILALAANIKPLSTTTKTIPAAATTTTPTALDIKPLGPSAVTTSTAGEETASLSTASVSTPFAERKQPETEDKTEEAQQRSKARKAAEKKAKQQPEQQSRLRKLPRQQRTPPVPAGAATSASSAPVVELTNPPTPATPAVGPRSTTTPLITRCLYDPKNITNTWSGMQYTAGAKPAGIMNRRGVTCYINACMQVLAHTPAFARALLSGPLQGEHKCGEGSGAAANSSHHPLRKKTKINKKNNARKSTTSSSEPPAAPKPCIACKTRADICAILNPQGGNKGSILCSKISAHPQSVAGPAFDLHTEHDTAEFRMLLLSRLREDCLRTVPDATKLDADSKETTIVDAIFGGKTSTTLQCACGVSTRRTSYAMDLLVNVTKGKTPVPLADLIRESLAPETIEGYKCDTCQKHRTVHKHTRISDPGANFTIQLGRWDPFTGNKRTRRVVFPATLDLAPYLTAAVRPAQKNNNNNNNKAEYRLYAVTKHIGASLTDGHYTASVKRPDGQWVHCDDTSIRGTTLERVLAEQDKVYTLHYQRVEQPAHHHDHGDHHHHLHHHGAIVDGGNDCSATTPPTPLWSSLATKKRKAGSEDGGGASSPGTAEKKLRTMRNGVPPPRQAQQQRAAMRGANGRRQRGR</sequence>
<feature type="region of interest" description="Disordered" evidence="13">
    <location>
        <begin position="83"/>
        <end position="105"/>
    </location>
</feature>
<dbReference type="InterPro" id="IPR028889">
    <property type="entry name" value="USP"/>
</dbReference>
<feature type="compositionally biased region" description="Basic and acidic residues" evidence="13">
    <location>
        <begin position="633"/>
        <end position="663"/>
    </location>
</feature>
<feature type="compositionally biased region" description="Low complexity" evidence="13">
    <location>
        <begin position="1185"/>
        <end position="1196"/>
    </location>
</feature>
<dbReference type="InterPro" id="IPR038765">
    <property type="entry name" value="Papain-like_cys_pep_sf"/>
</dbReference>
<evidence type="ECO:0000256" key="9">
    <source>
        <dbReference type="ARBA" id="ARBA00023155"/>
    </source>
</evidence>
<keyword evidence="8 11" id="KW-0238">DNA-binding</keyword>
<dbReference type="PROSITE" id="PS00973">
    <property type="entry name" value="USP_2"/>
    <property type="match status" value="1"/>
</dbReference>
<feature type="compositionally biased region" description="Polar residues" evidence="13">
    <location>
        <begin position="610"/>
        <end position="630"/>
    </location>
</feature>
<feature type="compositionally biased region" description="Basic residues" evidence="13">
    <location>
        <begin position="141"/>
        <end position="154"/>
    </location>
</feature>
<evidence type="ECO:0000256" key="2">
    <source>
        <dbReference type="ARBA" id="ARBA00009085"/>
    </source>
</evidence>
<dbReference type="Pfam" id="PF00046">
    <property type="entry name" value="Homeodomain"/>
    <property type="match status" value="1"/>
</dbReference>
<dbReference type="PROSITE" id="PS00027">
    <property type="entry name" value="HOMEOBOX_1"/>
    <property type="match status" value="1"/>
</dbReference>
<protein>
    <recommendedName>
        <fullName evidence="3">ubiquitinyl hydrolase 1</fullName>
        <ecNumber evidence="3">3.4.19.12</ecNumber>
    </recommendedName>
</protein>
<feature type="domain" description="Homeobox" evidence="14">
    <location>
        <begin position="62"/>
        <end position="122"/>
    </location>
</feature>
<evidence type="ECO:0000259" key="15">
    <source>
        <dbReference type="PROSITE" id="PS50235"/>
    </source>
</evidence>
<feature type="region of interest" description="Disordered" evidence="13">
    <location>
        <begin position="599"/>
        <end position="717"/>
    </location>
</feature>
<keyword evidence="10 11" id="KW-0539">Nucleus</keyword>
<dbReference type="Gene3D" id="1.10.10.60">
    <property type="entry name" value="Homeodomain-like"/>
    <property type="match status" value="1"/>
</dbReference>
<dbReference type="GO" id="GO:0003677">
    <property type="term" value="F:DNA binding"/>
    <property type="evidence" value="ECO:0007669"/>
    <property type="project" value="UniProtKB-UniRule"/>
</dbReference>
<evidence type="ECO:0000256" key="8">
    <source>
        <dbReference type="ARBA" id="ARBA00023125"/>
    </source>
</evidence>
<accession>A0AAD5TG05</accession>
<keyword evidence="17" id="KW-1185">Reference proteome</keyword>
<evidence type="ECO:0000256" key="1">
    <source>
        <dbReference type="ARBA" id="ARBA00000707"/>
    </source>
</evidence>
<proteinExistence type="inferred from homology"/>
<keyword evidence="6" id="KW-0378">Hydrolase</keyword>
<dbReference type="Proteomes" id="UP001212152">
    <property type="component" value="Unassembled WGS sequence"/>
</dbReference>
<dbReference type="PANTHER" id="PTHR24006">
    <property type="entry name" value="UBIQUITIN CARBOXYL-TERMINAL HYDROLASE"/>
    <property type="match status" value="1"/>
</dbReference>
<feature type="region of interest" description="Disordered" evidence="13">
    <location>
        <begin position="544"/>
        <end position="566"/>
    </location>
</feature>
<feature type="compositionally biased region" description="Low complexity" evidence="13">
    <location>
        <begin position="160"/>
        <end position="172"/>
    </location>
</feature>
<dbReference type="SUPFAM" id="SSF54001">
    <property type="entry name" value="Cysteine proteinases"/>
    <property type="match status" value="1"/>
</dbReference>